<evidence type="ECO:0000256" key="2">
    <source>
        <dbReference type="ARBA" id="ARBA00022723"/>
    </source>
</evidence>
<evidence type="ECO:0000256" key="1">
    <source>
        <dbReference type="ARBA" id="ARBA00001968"/>
    </source>
</evidence>
<feature type="domain" description="DDE Tnp4" evidence="3">
    <location>
        <begin position="25"/>
        <end position="189"/>
    </location>
</feature>
<comment type="cofactor">
    <cofactor evidence="1">
        <name>a divalent metal cation</name>
        <dbReference type="ChEBI" id="CHEBI:60240"/>
    </cofactor>
</comment>
<sequence>MPKREFKNVEEFVEHLSIADELIFDGTENLTERPQSNERQRNKFSGKKKTHTDVAMVLSDKATRIYYVSEYYDGKHNDMGVFKNEFAPGKDWFSNFKVLFDLGFVGVEKLYNFKELIIGEKKAKKSKNNPKPELNQEQKIKNKAVSRERIFVEHAIGKMKKYRILKNRCRLKCMKIKNRILGIAAALWNYQIELK</sequence>
<dbReference type="RefSeq" id="WP_147169764.1">
    <property type="nucleotide sequence ID" value="NZ_VOOR01000156.1"/>
</dbReference>
<reference evidence="4 5" key="1">
    <citation type="submission" date="2019-08" db="EMBL/GenBank/DDBJ databases">
        <title>Genome of Phaeodactylibacter luteus.</title>
        <authorList>
            <person name="Bowman J.P."/>
        </authorList>
    </citation>
    <scope>NUCLEOTIDE SEQUENCE [LARGE SCALE GENOMIC DNA]</scope>
    <source>
        <strain evidence="4 5">KCTC 42180</strain>
    </source>
</reference>
<accession>A0A5C6RHH6</accession>
<dbReference type="Pfam" id="PF13359">
    <property type="entry name" value="DDE_Tnp_4"/>
    <property type="match status" value="1"/>
</dbReference>
<organism evidence="4 5">
    <name type="scientific">Phaeodactylibacter luteus</name>
    <dbReference type="NCBI Taxonomy" id="1564516"/>
    <lineage>
        <taxon>Bacteria</taxon>
        <taxon>Pseudomonadati</taxon>
        <taxon>Bacteroidota</taxon>
        <taxon>Saprospiria</taxon>
        <taxon>Saprospirales</taxon>
        <taxon>Haliscomenobacteraceae</taxon>
        <taxon>Phaeodactylibacter</taxon>
    </lineage>
</organism>
<keyword evidence="2" id="KW-0479">Metal-binding</keyword>
<comment type="caution">
    <text evidence="4">The sequence shown here is derived from an EMBL/GenBank/DDBJ whole genome shotgun (WGS) entry which is preliminary data.</text>
</comment>
<keyword evidence="5" id="KW-1185">Reference proteome</keyword>
<protein>
    <submittedName>
        <fullName evidence="4">Transposase family protein</fullName>
    </submittedName>
</protein>
<feature type="non-terminal residue" evidence="4">
    <location>
        <position position="195"/>
    </location>
</feature>
<proteinExistence type="predicted"/>
<dbReference type="EMBL" id="VOOR01000156">
    <property type="protein sequence ID" value="TXB55389.1"/>
    <property type="molecule type" value="Genomic_DNA"/>
</dbReference>
<evidence type="ECO:0000313" key="5">
    <source>
        <dbReference type="Proteomes" id="UP000321580"/>
    </source>
</evidence>
<dbReference type="InterPro" id="IPR027806">
    <property type="entry name" value="HARBI1_dom"/>
</dbReference>
<evidence type="ECO:0000259" key="3">
    <source>
        <dbReference type="Pfam" id="PF13359"/>
    </source>
</evidence>
<dbReference type="Proteomes" id="UP000321580">
    <property type="component" value="Unassembled WGS sequence"/>
</dbReference>
<dbReference type="GO" id="GO:0046872">
    <property type="term" value="F:metal ion binding"/>
    <property type="evidence" value="ECO:0007669"/>
    <property type="project" value="UniProtKB-KW"/>
</dbReference>
<name>A0A5C6RHH6_9BACT</name>
<gene>
    <name evidence="4" type="ORF">FRY97_21935</name>
</gene>
<evidence type="ECO:0000313" key="4">
    <source>
        <dbReference type="EMBL" id="TXB55389.1"/>
    </source>
</evidence>
<dbReference type="OrthoDB" id="517619at2"/>
<dbReference type="AlphaFoldDB" id="A0A5C6RHH6"/>